<feature type="region of interest" description="Disordered" evidence="1">
    <location>
        <begin position="1"/>
        <end position="25"/>
    </location>
</feature>
<keyword evidence="3" id="KW-1185">Reference proteome</keyword>
<comment type="caution">
    <text evidence="2">The sequence shown here is derived from an EMBL/GenBank/DDBJ whole genome shotgun (WGS) entry which is preliminary data.</text>
</comment>
<evidence type="ECO:0000313" key="3">
    <source>
        <dbReference type="Proteomes" id="UP000317243"/>
    </source>
</evidence>
<accession>A0A5C5UVY4</accession>
<reference evidence="2 3" key="1">
    <citation type="submission" date="2019-02" db="EMBL/GenBank/DDBJ databases">
        <title>Deep-cultivation of Planctomycetes and their phenomic and genomic characterization uncovers novel biology.</title>
        <authorList>
            <person name="Wiegand S."/>
            <person name="Jogler M."/>
            <person name="Boedeker C."/>
            <person name="Pinto D."/>
            <person name="Vollmers J."/>
            <person name="Rivas-Marin E."/>
            <person name="Kohn T."/>
            <person name="Peeters S.H."/>
            <person name="Heuer A."/>
            <person name="Rast P."/>
            <person name="Oberbeckmann S."/>
            <person name="Bunk B."/>
            <person name="Jeske O."/>
            <person name="Meyerdierks A."/>
            <person name="Storesund J.E."/>
            <person name="Kallscheuer N."/>
            <person name="Luecker S."/>
            <person name="Lage O.M."/>
            <person name="Pohl T."/>
            <person name="Merkel B.J."/>
            <person name="Hornburger P."/>
            <person name="Mueller R.-W."/>
            <person name="Bruemmer F."/>
            <person name="Labrenz M."/>
            <person name="Spormann A.M."/>
            <person name="Op Den Camp H."/>
            <person name="Overmann J."/>
            <person name="Amann R."/>
            <person name="Jetten M.S.M."/>
            <person name="Mascher T."/>
            <person name="Medema M.H."/>
            <person name="Devos D.P."/>
            <person name="Kaster A.-K."/>
            <person name="Ovreas L."/>
            <person name="Rohde M."/>
            <person name="Galperin M.Y."/>
            <person name="Jogler C."/>
        </authorList>
    </citation>
    <scope>NUCLEOTIDE SEQUENCE [LARGE SCALE GENOMIC DNA]</scope>
    <source>
        <strain evidence="2 3">KOR42</strain>
    </source>
</reference>
<protein>
    <submittedName>
        <fullName evidence="2">Uncharacterized protein</fullName>
    </submittedName>
</protein>
<evidence type="ECO:0000256" key="1">
    <source>
        <dbReference type="SAM" id="MobiDB-lite"/>
    </source>
</evidence>
<organism evidence="2 3">
    <name type="scientific">Thalassoglobus neptunius</name>
    <dbReference type="NCBI Taxonomy" id="1938619"/>
    <lineage>
        <taxon>Bacteria</taxon>
        <taxon>Pseudomonadati</taxon>
        <taxon>Planctomycetota</taxon>
        <taxon>Planctomycetia</taxon>
        <taxon>Planctomycetales</taxon>
        <taxon>Planctomycetaceae</taxon>
        <taxon>Thalassoglobus</taxon>
    </lineage>
</organism>
<feature type="compositionally biased region" description="Polar residues" evidence="1">
    <location>
        <begin position="1"/>
        <end position="13"/>
    </location>
</feature>
<sequence length="73" mass="7865">MGSQWGRQNSGGSRDSFGSPESGVLSGKTNCLALDHFQSTGRVALLDQIEGCHLLAGVDMPFAFADETIRYSW</sequence>
<proteinExistence type="predicted"/>
<dbReference type="Proteomes" id="UP000317243">
    <property type="component" value="Unassembled WGS sequence"/>
</dbReference>
<dbReference type="RefSeq" id="WP_146512677.1">
    <property type="nucleotide sequence ID" value="NZ_SIHI01000107.1"/>
</dbReference>
<dbReference type="AlphaFoldDB" id="A0A5C5UVY4"/>
<gene>
    <name evidence="2" type="ORF">KOR42_54700</name>
</gene>
<name>A0A5C5UVY4_9PLAN</name>
<dbReference type="EMBL" id="SIHI01000107">
    <property type="protein sequence ID" value="TWT30511.1"/>
    <property type="molecule type" value="Genomic_DNA"/>
</dbReference>
<evidence type="ECO:0000313" key="2">
    <source>
        <dbReference type="EMBL" id="TWT30511.1"/>
    </source>
</evidence>